<evidence type="ECO:0000259" key="17">
    <source>
        <dbReference type="PROSITE" id="PS50102"/>
    </source>
</evidence>
<evidence type="ECO:0000256" key="5">
    <source>
        <dbReference type="ARBA" id="ARBA00022703"/>
    </source>
</evidence>
<evidence type="ECO:0000256" key="15">
    <source>
        <dbReference type="ARBA" id="ARBA00083394"/>
    </source>
</evidence>
<proteinExistence type="predicted"/>
<evidence type="ECO:0000256" key="4">
    <source>
        <dbReference type="ARBA" id="ARBA00022553"/>
    </source>
</evidence>
<dbReference type="CDD" id="cd12616">
    <property type="entry name" value="RRM1_TIAR"/>
    <property type="match status" value="1"/>
</dbReference>
<dbReference type="FunFam" id="3.30.70.330:FF:000087">
    <property type="entry name" value="Nucleolysin TIAR isoform 1"/>
    <property type="match status" value="1"/>
</dbReference>
<dbReference type="GO" id="GO:0044194">
    <property type="term" value="C:cytolytic granule"/>
    <property type="evidence" value="ECO:0007669"/>
    <property type="project" value="UniProtKB-SubCell"/>
</dbReference>
<evidence type="ECO:0000256" key="11">
    <source>
        <dbReference type="ARBA" id="ARBA00037806"/>
    </source>
</evidence>
<dbReference type="Proteomes" id="UP000886611">
    <property type="component" value="Unassembled WGS sequence"/>
</dbReference>
<evidence type="ECO:0000256" key="8">
    <source>
        <dbReference type="ARBA" id="ARBA00022990"/>
    </source>
</evidence>
<evidence type="ECO:0000256" key="7">
    <source>
        <dbReference type="ARBA" id="ARBA00022884"/>
    </source>
</evidence>
<keyword evidence="8" id="KW-0007">Acetylation</keyword>
<dbReference type="PROSITE" id="PS50102">
    <property type="entry name" value="RRM"/>
    <property type="match status" value="3"/>
</dbReference>
<keyword evidence="19" id="KW-1185">Reference proteome</keyword>
<evidence type="ECO:0000313" key="19">
    <source>
        <dbReference type="Proteomes" id="UP000886611"/>
    </source>
</evidence>
<dbReference type="SMART" id="SM00361">
    <property type="entry name" value="RRM_1"/>
    <property type="match status" value="3"/>
</dbReference>
<evidence type="ECO:0000256" key="10">
    <source>
        <dbReference type="ARBA" id="ARBA00023242"/>
    </source>
</evidence>
<dbReference type="InterPro" id="IPR034492">
    <property type="entry name" value="TIAR_RRM1"/>
</dbReference>
<sequence>MAMRMCSSGFPDSPVSAIFYLLPEKEIFPGQFAESQNTAGLHDDNSHIYPTMDDDSNPKTLYVGNLSRDVTEVLILQLFSQIGPCKSCKMITEQPDSRRVNSSVGFSVLQHTSNDPYCFVEFYEHRDAAAALAAMNGRKIMGKEVKVNWATTPSSQKKDTSNHFHVFVGDLSPEITTEDIKAAFAPFGKISDARVVKDMTTGKSKGYGFVSFYNKLDAENAIVHMGGQWLGGRQIRTNWATRKPPAPKSVQENNSKQLRFEDVVNQSSPQNCTVYCGGIQSGLTEQLMRQTFSPFGQIMEIRVFPEKGYSFIRFSSHESAAHAIVSVNGTTIEGHMVKCYWGKESPDMAKNFQQMEYGQWGQWNQMYGNPQQYGQYMANGWQVPSYGMYGQAWNQQGFGVDGTAVLSGVRDRLLIYQRLDQSGFTPKKSTIDRNLALRALTEFLSSLCRFSESVHLS</sequence>
<evidence type="ECO:0000313" key="18">
    <source>
        <dbReference type="EMBL" id="KAG2462871.1"/>
    </source>
</evidence>
<comment type="caution">
    <text evidence="18">The sequence shown here is derived from an EMBL/GenBank/DDBJ whole genome shotgun (WGS) entry which is preliminary data.</text>
</comment>
<reference evidence="18 19" key="1">
    <citation type="journal article" date="2021" name="Cell">
        <title>Tracing the genetic footprints of vertebrate landing in non-teleost ray-finned fishes.</title>
        <authorList>
            <person name="Bi X."/>
            <person name="Wang K."/>
            <person name="Yang L."/>
            <person name="Pan H."/>
            <person name="Jiang H."/>
            <person name="Wei Q."/>
            <person name="Fang M."/>
            <person name="Yu H."/>
            <person name="Zhu C."/>
            <person name="Cai Y."/>
            <person name="He Y."/>
            <person name="Gan X."/>
            <person name="Zeng H."/>
            <person name="Yu D."/>
            <person name="Zhu Y."/>
            <person name="Jiang H."/>
            <person name="Qiu Q."/>
            <person name="Yang H."/>
            <person name="Zhang Y.E."/>
            <person name="Wang W."/>
            <person name="Zhu M."/>
            <person name="He S."/>
            <person name="Zhang G."/>
        </authorList>
    </citation>
    <scope>NUCLEOTIDE SEQUENCE [LARGE SCALE GENOMIC DNA]</scope>
    <source>
        <strain evidence="18">Bchr_013</strain>
    </source>
</reference>
<evidence type="ECO:0000256" key="3">
    <source>
        <dbReference type="ARBA" id="ARBA00022490"/>
    </source>
</evidence>
<accession>A0A8X8BQR8</accession>
<gene>
    <name evidence="18" type="primary">Tial1</name>
    <name evidence="18" type="ORF">GTO96_0000013</name>
</gene>
<evidence type="ECO:0000256" key="9">
    <source>
        <dbReference type="ARBA" id="ARBA00023228"/>
    </source>
</evidence>
<evidence type="ECO:0000256" key="6">
    <source>
        <dbReference type="ARBA" id="ARBA00022737"/>
    </source>
</evidence>
<dbReference type="FunFam" id="3.30.70.330:FF:000045">
    <property type="entry name" value="Nucleolysin tiar isoform 1"/>
    <property type="match status" value="1"/>
</dbReference>
<evidence type="ECO:0000256" key="2">
    <source>
        <dbReference type="ARBA" id="ARBA00004210"/>
    </source>
</evidence>
<keyword evidence="7 16" id="KW-0694">RNA-binding</keyword>
<dbReference type="Gene3D" id="3.30.70.330">
    <property type="match status" value="3"/>
</dbReference>
<organism evidence="18 19">
    <name type="scientific">Polypterus senegalus</name>
    <name type="common">Senegal bichir</name>
    <dbReference type="NCBI Taxonomy" id="55291"/>
    <lineage>
        <taxon>Eukaryota</taxon>
        <taxon>Metazoa</taxon>
        <taxon>Chordata</taxon>
        <taxon>Craniata</taxon>
        <taxon>Vertebrata</taxon>
        <taxon>Euteleostomi</taxon>
        <taxon>Actinopterygii</taxon>
        <taxon>Polypteriformes</taxon>
        <taxon>Polypteridae</taxon>
        <taxon>Polypterus</taxon>
    </lineage>
</organism>
<dbReference type="InterPro" id="IPR012677">
    <property type="entry name" value="Nucleotide-bd_a/b_plait_sf"/>
</dbReference>
<name>A0A8X8BQR8_POLSE</name>
<dbReference type="SUPFAM" id="SSF54928">
    <property type="entry name" value="RNA-binding domain, RBD"/>
    <property type="match status" value="3"/>
</dbReference>
<dbReference type="CDD" id="cd12617">
    <property type="entry name" value="RRM2_TIAR"/>
    <property type="match status" value="1"/>
</dbReference>
<keyword evidence="4" id="KW-0597">Phosphoprotein</keyword>
<comment type="subcellular location">
    <subcellularLocation>
        <location evidence="11">Cytolytic granule</location>
    </subcellularLocation>
    <subcellularLocation>
        <location evidence="2">Cytoplasm</location>
        <location evidence="2">Stress granule</location>
    </subcellularLocation>
    <subcellularLocation>
        <location evidence="1">Nucleus</location>
    </subcellularLocation>
</comment>
<dbReference type="InterPro" id="IPR034494">
    <property type="entry name" value="TIAR_RRM2"/>
</dbReference>
<dbReference type="Pfam" id="PF00076">
    <property type="entry name" value="RRM_1"/>
    <property type="match status" value="4"/>
</dbReference>
<feature type="non-terminal residue" evidence="18">
    <location>
        <position position="1"/>
    </location>
</feature>
<dbReference type="InterPro" id="IPR000504">
    <property type="entry name" value="RRM_dom"/>
</dbReference>
<dbReference type="GO" id="GO:0003730">
    <property type="term" value="F:mRNA 3'-UTR binding"/>
    <property type="evidence" value="ECO:0007669"/>
    <property type="project" value="UniProtKB-ARBA"/>
</dbReference>
<evidence type="ECO:0000256" key="14">
    <source>
        <dbReference type="ARBA" id="ARBA00068023"/>
    </source>
</evidence>
<evidence type="ECO:0000256" key="1">
    <source>
        <dbReference type="ARBA" id="ARBA00004123"/>
    </source>
</evidence>
<dbReference type="SMART" id="SM00360">
    <property type="entry name" value="RRM"/>
    <property type="match status" value="3"/>
</dbReference>
<dbReference type="GO" id="GO:0042127">
    <property type="term" value="P:regulation of cell population proliferation"/>
    <property type="evidence" value="ECO:0007669"/>
    <property type="project" value="UniProtKB-ARBA"/>
</dbReference>
<evidence type="ECO:0000256" key="16">
    <source>
        <dbReference type="PROSITE-ProRule" id="PRU00176"/>
    </source>
</evidence>
<dbReference type="GO" id="GO:0005634">
    <property type="term" value="C:nucleus"/>
    <property type="evidence" value="ECO:0007669"/>
    <property type="project" value="UniProtKB-SubCell"/>
</dbReference>
<dbReference type="GO" id="GO:0010494">
    <property type="term" value="C:cytoplasmic stress granule"/>
    <property type="evidence" value="ECO:0007669"/>
    <property type="project" value="UniProtKB-SubCell"/>
</dbReference>
<dbReference type="InterPro" id="IPR034496">
    <property type="entry name" value="TIAR_RRM3"/>
</dbReference>
<feature type="domain" description="RRM" evidence="17">
    <location>
        <begin position="272"/>
        <end position="344"/>
    </location>
</feature>
<dbReference type="InterPro" id="IPR035979">
    <property type="entry name" value="RBD_domain_sf"/>
</dbReference>
<keyword evidence="3" id="KW-0963">Cytoplasm</keyword>
<dbReference type="CDD" id="cd12620">
    <property type="entry name" value="RRM3_TIAR"/>
    <property type="match status" value="1"/>
</dbReference>
<feature type="domain" description="RRM" evidence="17">
    <location>
        <begin position="59"/>
        <end position="152"/>
    </location>
</feature>
<dbReference type="GO" id="GO:0006915">
    <property type="term" value="P:apoptotic process"/>
    <property type="evidence" value="ECO:0007669"/>
    <property type="project" value="UniProtKB-KW"/>
</dbReference>
<evidence type="ECO:0000256" key="13">
    <source>
        <dbReference type="ARBA" id="ARBA00065649"/>
    </source>
</evidence>
<dbReference type="EMBL" id="JAATIS010004040">
    <property type="protein sequence ID" value="KAG2462871.1"/>
    <property type="molecule type" value="Genomic_DNA"/>
</dbReference>
<dbReference type="GO" id="GO:0003677">
    <property type="term" value="F:DNA binding"/>
    <property type="evidence" value="ECO:0007669"/>
    <property type="project" value="InterPro"/>
</dbReference>
<protein>
    <recommendedName>
        <fullName evidence="14">Nucleolysin TIAR</fullName>
    </recommendedName>
    <alternativeName>
        <fullName evidence="15">TIA-1-related protein</fullName>
    </alternativeName>
</protein>
<dbReference type="AlphaFoldDB" id="A0A8X8BQR8"/>
<evidence type="ECO:0000256" key="12">
    <source>
        <dbReference type="ARBA" id="ARBA00057653"/>
    </source>
</evidence>
<comment type="function">
    <text evidence="12">RNA-binding protein involved in alternative pre-RNA splicing and in cytoplasmic stress granules formation. Shows a preference for uridine-rich RNAs. Activates splicing of alternative exons with weak 5' splice sites followed by a U-rich stretch on its own pre-mRNA and on TIA1 mRNA. Promotes the inclusion of TIA1 exon 5 to give rise to the long isoform (isoform a) of TIA1. Acts downstream of the stress-induced phosphorylation of EIF2S1/EIF2A to promote the recruitment of untranslated mRNAs to cytoplasmic stress granules (SG). Possesses nucleolytic activity against cytotoxic lymphocyte target cells. May be involved in apoptosis.</text>
</comment>
<feature type="domain" description="RRM" evidence="17">
    <location>
        <begin position="164"/>
        <end position="242"/>
    </location>
</feature>
<comment type="subunit">
    <text evidence="13">Interacts with FASTK.</text>
</comment>
<dbReference type="FunFam" id="3.30.70.330:FF:000038">
    <property type="entry name" value="Nucleolysin tiar isoform 1"/>
    <property type="match status" value="1"/>
</dbReference>
<keyword evidence="6" id="KW-0677">Repeat</keyword>
<keyword evidence="9" id="KW-0458">Lysosome</keyword>
<feature type="non-terminal residue" evidence="18">
    <location>
        <position position="457"/>
    </location>
</feature>
<keyword evidence="5" id="KW-0053">Apoptosis</keyword>
<keyword evidence="10" id="KW-0539">Nucleus</keyword>
<dbReference type="PANTHER" id="PTHR10352">
    <property type="entry name" value="EUKARYOTIC TRANSLATION INITIATION FACTOR 3 SUBUNIT G"/>
    <property type="match status" value="1"/>
</dbReference>
<dbReference type="InterPro" id="IPR003954">
    <property type="entry name" value="RRM_euk-type"/>
</dbReference>